<feature type="domain" description="Peptidase S1" evidence="3">
    <location>
        <begin position="29"/>
        <end position="239"/>
    </location>
</feature>
<dbReference type="STRING" id="512565.AMIS_42820"/>
<evidence type="ECO:0000313" key="4">
    <source>
        <dbReference type="EMBL" id="BAL89502.1"/>
    </source>
</evidence>
<dbReference type="PRINTS" id="PR00722">
    <property type="entry name" value="CHYMOTRYPSIN"/>
</dbReference>
<dbReference type="RefSeq" id="WP_014444396.1">
    <property type="nucleotide sequence ID" value="NC_017093.1"/>
</dbReference>
<accession>I0H915</accession>
<protein>
    <submittedName>
        <fullName evidence="4">Putative trypsin-like serine protease</fullName>
    </submittedName>
</protein>
<dbReference type="AlphaFoldDB" id="I0H915"/>
<dbReference type="Gene3D" id="2.40.10.10">
    <property type="entry name" value="Trypsin-like serine proteases"/>
    <property type="match status" value="1"/>
</dbReference>
<keyword evidence="5" id="KW-1185">Reference proteome</keyword>
<dbReference type="PROSITE" id="PS00134">
    <property type="entry name" value="TRYPSIN_HIS"/>
    <property type="match status" value="1"/>
</dbReference>
<evidence type="ECO:0000256" key="2">
    <source>
        <dbReference type="SAM" id="SignalP"/>
    </source>
</evidence>
<proteinExistence type="predicted"/>
<name>I0H915_ACTM4</name>
<dbReference type="OrthoDB" id="3657335at2"/>
<dbReference type="PANTHER" id="PTHR24253">
    <property type="entry name" value="TRANSMEMBRANE PROTEASE SERINE"/>
    <property type="match status" value="1"/>
</dbReference>
<reference evidence="4 5" key="1">
    <citation type="submission" date="2012-02" db="EMBL/GenBank/DDBJ databases">
        <title>Complete genome sequence of Actinoplanes missouriensis 431 (= NBRC 102363).</title>
        <authorList>
            <person name="Ohnishi Y."/>
            <person name="Ishikawa J."/>
            <person name="Sekine M."/>
            <person name="Hosoyama A."/>
            <person name="Harada T."/>
            <person name="Narita H."/>
            <person name="Hata T."/>
            <person name="Konno Y."/>
            <person name="Tutikane K."/>
            <person name="Fujita N."/>
            <person name="Horinouchi S."/>
            <person name="Hayakawa M."/>
        </authorList>
    </citation>
    <scope>NUCLEOTIDE SEQUENCE [LARGE SCALE GENOMIC DNA]</scope>
    <source>
        <strain evidence="5">ATCC 14538 / DSM 43046 / CBS 188.64 / JCM 3121 / NBRC 102363 / NCIMB 12654 / NRRL B-3342 / UNCC 431</strain>
    </source>
</reference>
<dbReference type="InterPro" id="IPR009003">
    <property type="entry name" value="Peptidase_S1_PA"/>
</dbReference>
<dbReference type="Proteomes" id="UP000007882">
    <property type="component" value="Chromosome"/>
</dbReference>
<organism evidence="4 5">
    <name type="scientific">Actinoplanes missouriensis (strain ATCC 14538 / DSM 43046 / CBS 188.64 / JCM 3121 / NBRC 102363 / NCIMB 12654 / NRRL B-3342 / UNCC 431)</name>
    <dbReference type="NCBI Taxonomy" id="512565"/>
    <lineage>
        <taxon>Bacteria</taxon>
        <taxon>Bacillati</taxon>
        <taxon>Actinomycetota</taxon>
        <taxon>Actinomycetes</taxon>
        <taxon>Micromonosporales</taxon>
        <taxon>Micromonosporaceae</taxon>
        <taxon>Actinoplanes</taxon>
    </lineage>
</organism>
<dbReference type="eggNOG" id="COG5640">
    <property type="taxonomic scope" value="Bacteria"/>
</dbReference>
<dbReference type="InterPro" id="IPR043504">
    <property type="entry name" value="Peptidase_S1_PA_chymotrypsin"/>
</dbReference>
<keyword evidence="4" id="KW-0378">Hydrolase</keyword>
<dbReference type="InterPro" id="IPR018114">
    <property type="entry name" value="TRYPSIN_HIS"/>
</dbReference>
<dbReference type="GO" id="GO:0006508">
    <property type="term" value="P:proteolysis"/>
    <property type="evidence" value="ECO:0007669"/>
    <property type="project" value="UniProtKB-KW"/>
</dbReference>
<keyword evidence="2" id="KW-0732">Signal</keyword>
<dbReference type="SMART" id="SM00020">
    <property type="entry name" value="Tryp_SPc"/>
    <property type="match status" value="1"/>
</dbReference>
<keyword evidence="4" id="KW-0645">Protease</keyword>
<dbReference type="EMBL" id="AP012319">
    <property type="protein sequence ID" value="BAL89502.1"/>
    <property type="molecule type" value="Genomic_DNA"/>
</dbReference>
<feature type="signal peptide" evidence="2">
    <location>
        <begin position="1"/>
        <end position="28"/>
    </location>
</feature>
<evidence type="ECO:0000313" key="5">
    <source>
        <dbReference type="Proteomes" id="UP000007882"/>
    </source>
</evidence>
<sequence>MFRNVVRVAVGLAVAAAAALFVASPAQAVLGGKLATSAPWAVRIYADGQPICTGAVVAPRWVITAAHCVQFDNTKITFRVGNLDQRRGKVVKRIPGRTYFASNADVALVQIPLVTVKPIALPVKTQKPLRVGSVLTVQGWGATCEPNEAKCQSNRLRQATVTVIKHSRNQCYMLAGTSDYCATKKSGLPVGGDSGGPALTRTKRGTAVLQGVLTDSDRRSTVAVAAATKLRPWIVKTINTKR</sequence>
<dbReference type="PANTHER" id="PTHR24253:SF153">
    <property type="entry name" value="SERINE PROTEASE HEPSIN"/>
    <property type="match status" value="1"/>
</dbReference>
<gene>
    <name evidence="4" type="ordered locus">AMIS_42820</name>
</gene>
<dbReference type="InterPro" id="IPR001254">
    <property type="entry name" value="Trypsin_dom"/>
</dbReference>
<dbReference type="SUPFAM" id="SSF50494">
    <property type="entry name" value="Trypsin-like serine proteases"/>
    <property type="match status" value="1"/>
</dbReference>
<dbReference type="HOGENOM" id="CLU_006842_7_5_11"/>
<evidence type="ECO:0000256" key="1">
    <source>
        <dbReference type="ARBA" id="ARBA00023157"/>
    </source>
</evidence>
<dbReference type="GO" id="GO:0004252">
    <property type="term" value="F:serine-type endopeptidase activity"/>
    <property type="evidence" value="ECO:0007669"/>
    <property type="project" value="InterPro"/>
</dbReference>
<dbReference type="PATRIC" id="fig|512565.3.peg.4266"/>
<keyword evidence="1" id="KW-1015">Disulfide bond</keyword>
<dbReference type="InterPro" id="IPR001314">
    <property type="entry name" value="Peptidase_S1A"/>
</dbReference>
<dbReference type="Pfam" id="PF00089">
    <property type="entry name" value="Trypsin"/>
    <property type="match status" value="1"/>
</dbReference>
<evidence type="ECO:0000259" key="3">
    <source>
        <dbReference type="PROSITE" id="PS50240"/>
    </source>
</evidence>
<dbReference type="KEGG" id="ams:AMIS_42820"/>
<dbReference type="PROSITE" id="PS50240">
    <property type="entry name" value="TRYPSIN_DOM"/>
    <property type="match status" value="1"/>
</dbReference>
<feature type="chain" id="PRO_5003627860" evidence="2">
    <location>
        <begin position="29"/>
        <end position="242"/>
    </location>
</feature>